<proteinExistence type="predicted"/>
<protein>
    <submittedName>
        <fullName evidence="1">Uncharacterized protein</fullName>
    </submittedName>
</protein>
<dbReference type="EMBL" id="GBXM01074667">
    <property type="protein sequence ID" value="JAH33910.1"/>
    <property type="molecule type" value="Transcribed_RNA"/>
</dbReference>
<sequence length="22" mass="2568">MFNNRVIMTSVTLPAAYQRKIN</sequence>
<dbReference type="AlphaFoldDB" id="A0A0E9RZV4"/>
<reference evidence="1" key="1">
    <citation type="submission" date="2014-11" db="EMBL/GenBank/DDBJ databases">
        <authorList>
            <person name="Amaro Gonzalez C."/>
        </authorList>
    </citation>
    <scope>NUCLEOTIDE SEQUENCE</scope>
</reference>
<organism evidence="1">
    <name type="scientific">Anguilla anguilla</name>
    <name type="common">European freshwater eel</name>
    <name type="synonym">Muraena anguilla</name>
    <dbReference type="NCBI Taxonomy" id="7936"/>
    <lineage>
        <taxon>Eukaryota</taxon>
        <taxon>Metazoa</taxon>
        <taxon>Chordata</taxon>
        <taxon>Craniata</taxon>
        <taxon>Vertebrata</taxon>
        <taxon>Euteleostomi</taxon>
        <taxon>Actinopterygii</taxon>
        <taxon>Neopterygii</taxon>
        <taxon>Teleostei</taxon>
        <taxon>Anguilliformes</taxon>
        <taxon>Anguillidae</taxon>
        <taxon>Anguilla</taxon>
    </lineage>
</organism>
<accession>A0A0E9RZV4</accession>
<name>A0A0E9RZV4_ANGAN</name>
<evidence type="ECO:0000313" key="1">
    <source>
        <dbReference type="EMBL" id="JAH33910.1"/>
    </source>
</evidence>
<reference evidence="1" key="2">
    <citation type="journal article" date="2015" name="Fish Shellfish Immunol.">
        <title>Early steps in the European eel (Anguilla anguilla)-Vibrio vulnificus interaction in the gills: Role of the RtxA13 toxin.</title>
        <authorList>
            <person name="Callol A."/>
            <person name="Pajuelo D."/>
            <person name="Ebbesson L."/>
            <person name="Teles M."/>
            <person name="MacKenzie S."/>
            <person name="Amaro C."/>
        </authorList>
    </citation>
    <scope>NUCLEOTIDE SEQUENCE</scope>
</reference>